<evidence type="ECO:0000256" key="1">
    <source>
        <dbReference type="ARBA" id="ARBA00022490"/>
    </source>
</evidence>
<dbReference type="PANTHER" id="PTHR39190">
    <property type="entry name" value="FLAGELLAR ASSEMBLY FACTOR FLIW"/>
    <property type="match status" value="1"/>
</dbReference>
<dbReference type="PANTHER" id="PTHR39190:SF1">
    <property type="entry name" value="FLAGELLAR ASSEMBLY FACTOR FLIW"/>
    <property type="match status" value="1"/>
</dbReference>
<evidence type="ECO:0000256" key="2">
    <source>
        <dbReference type="ARBA" id="ARBA00022795"/>
    </source>
</evidence>
<dbReference type="EMBL" id="BJYK01000016">
    <property type="protein sequence ID" value="GEN81671.1"/>
    <property type="molecule type" value="Genomic_DNA"/>
</dbReference>
<dbReference type="OrthoDB" id="3268119at2"/>
<reference evidence="4 5" key="1">
    <citation type="submission" date="2019-07" db="EMBL/GenBank/DDBJ databases">
        <title>Whole genome shotgun sequence of Actinotalea fermentans NBRC 105374.</title>
        <authorList>
            <person name="Hosoyama A."/>
            <person name="Uohara A."/>
            <person name="Ohji S."/>
            <person name="Ichikawa N."/>
        </authorList>
    </citation>
    <scope>NUCLEOTIDE SEQUENCE [LARGE SCALE GENOMIC DNA]</scope>
    <source>
        <strain evidence="4 5">NBRC 105374</strain>
    </source>
</reference>
<evidence type="ECO:0000256" key="3">
    <source>
        <dbReference type="ARBA" id="ARBA00022845"/>
    </source>
</evidence>
<organism evidence="4 5">
    <name type="scientific">Actinotalea fermentans</name>
    <dbReference type="NCBI Taxonomy" id="43671"/>
    <lineage>
        <taxon>Bacteria</taxon>
        <taxon>Bacillati</taxon>
        <taxon>Actinomycetota</taxon>
        <taxon>Actinomycetes</taxon>
        <taxon>Micrococcales</taxon>
        <taxon>Cellulomonadaceae</taxon>
        <taxon>Actinotalea</taxon>
    </lineage>
</organism>
<proteinExistence type="predicted"/>
<name>A0A511Z2J3_9CELL</name>
<dbReference type="InterPro" id="IPR024046">
    <property type="entry name" value="Flagellar_assmbl_FliW_dom_sf"/>
</dbReference>
<comment type="caution">
    <text evidence="4">The sequence shown here is derived from an EMBL/GenBank/DDBJ whole genome shotgun (WGS) entry which is preliminary data.</text>
</comment>
<dbReference type="GO" id="GO:0044780">
    <property type="term" value="P:bacterial-type flagellum assembly"/>
    <property type="evidence" value="ECO:0007669"/>
    <property type="project" value="InterPro"/>
</dbReference>
<accession>A0A511Z2J3</accession>
<keyword evidence="4" id="KW-0969">Cilium</keyword>
<evidence type="ECO:0000313" key="5">
    <source>
        <dbReference type="Proteomes" id="UP000321484"/>
    </source>
</evidence>
<keyword evidence="1" id="KW-0963">Cytoplasm</keyword>
<dbReference type="InterPro" id="IPR003775">
    <property type="entry name" value="Flagellar_assembly_factor_FliW"/>
</dbReference>
<dbReference type="SUPFAM" id="SSF141457">
    <property type="entry name" value="BH3618-like"/>
    <property type="match status" value="1"/>
</dbReference>
<dbReference type="Pfam" id="PF02623">
    <property type="entry name" value="FliW"/>
    <property type="match status" value="1"/>
</dbReference>
<dbReference type="GO" id="GO:0006417">
    <property type="term" value="P:regulation of translation"/>
    <property type="evidence" value="ECO:0007669"/>
    <property type="project" value="UniProtKB-KW"/>
</dbReference>
<keyword evidence="4" id="KW-0282">Flagellum</keyword>
<evidence type="ECO:0000313" key="4">
    <source>
        <dbReference type="EMBL" id="GEN81671.1"/>
    </source>
</evidence>
<dbReference type="AlphaFoldDB" id="A0A511Z2J3"/>
<sequence>MSVMVAVGLADTAVQPVPETLEFVTAPPGMMSLRRFALDALDDIGALFAMRSTEQSGVRLFVVPPRVYVPHYAPRIDAETRAALGLADTEPVLLVVVHPGEGDEPPTANLLAPVAVNPATGAAMQVVLDGDEWPLRAPLAAA</sequence>
<keyword evidence="5" id="KW-1185">Reference proteome</keyword>
<keyword evidence="2" id="KW-1005">Bacterial flagellum biogenesis</keyword>
<dbReference type="RefSeq" id="WP_052113962.1">
    <property type="nucleotide sequence ID" value="NZ_BJYK01000016.1"/>
</dbReference>
<gene>
    <name evidence="4" type="primary">fliW</name>
    <name evidence="4" type="ORF">AFE02nite_34050</name>
</gene>
<protein>
    <submittedName>
        <fullName evidence="4">Flagellar assembly factor FliW</fullName>
    </submittedName>
</protein>
<keyword evidence="3" id="KW-0810">Translation regulation</keyword>
<dbReference type="Proteomes" id="UP000321484">
    <property type="component" value="Unassembled WGS sequence"/>
</dbReference>
<keyword evidence="4" id="KW-0966">Cell projection</keyword>
<dbReference type="Gene3D" id="2.30.290.10">
    <property type="entry name" value="BH3618-like"/>
    <property type="match status" value="1"/>
</dbReference>